<dbReference type="InterPro" id="IPR001138">
    <property type="entry name" value="Zn2Cys6_DnaBD"/>
</dbReference>
<dbReference type="EMBL" id="KZ997276">
    <property type="protein sequence ID" value="RKO87638.1"/>
    <property type="molecule type" value="Genomic_DNA"/>
</dbReference>
<name>A0A4P9W960_9FUNG</name>
<dbReference type="Gene3D" id="4.10.240.10">
    <property type="entry name" value="Zn(2)-C6 fungal-type DNA-binding domain"/>
    <property type="match status" value="1"/>
</dbReference>
<dbReference type="SMART" id="SM00066">
    <property type="entry name" value="GAL4"/>
    <property type="match status" value="1"/>
</dbReference>
<dbReference type="AlphaFoldDB" id="A0A4P9W960"/>
<dbReference type="PROSITE" id="PS50048">
    <property type="entry name" value="ZN2_CY6_FUNGAL_2"/>
    <property type="match status" value="1"/>
</dbReference>
<dbReference type="InterPro" id="IPR020448">
    <property type="entry name" value="Maltose_ferment_reg_DNA-bd"/>
</dbReference>
<protein>
    <recommendedName>
        <fullName evidence="1">Zn(2)-C6 fungal-type domain-containing protein</fullName>
    </recommendedName>
</protein>
<dbReference type="Pfam" id="PF00172">
    <property type="entry name" value="Zn_clus"/>
    <property type="match status" value="1"/>
</dbReference>
<dbReference type="SUPFAM" id="SSF57701">
    <property type="entry name" value="Zn2/Cys6 DNA-binding domain"/>
    <property type="match status" value="1"/>
</dbReference>
<dbReference type="GO" id="GO:0045944">
    <property type="term" value="P:positive regulation of transcription by RNA polymerase II"/>
    <property type="evidence" value="ECO:0007669"/>
    <property type="project" value="TreeGrafter"/>
</dbReference>
<dbReference type="GO" id="GO:0008270">
    <property type="term" value="F:zinc ion binding"/>
    <property type="evidence" value="ECO:0007669"/>
    <property type="project" value="InterPro"/>
</dbReference>
<feature type="domain" description="Zn(2)-C6 fungal-type" evidence="1">
    <location>
        <begin position="7"/>
        <end position="37"/>
    </location>
</feature>
<dbReference type="InterPro" id="IPR052783">
    <property type="entry name" value="Metabolic/Drug-Res_Regulator"/>
</dbReference>
<keyword evidence="3" id="KW-1185">Reference proteome</keyword>
<dbReference type="Proteomes" id="UP000269721">
    <property type="component" value="Unassembled WGS sequence"/>
</dbReference>
<organism evidence="2 3">
    <name type="scientific">Blyttiomyces helicus</name>
    <dbReference type="NCBI Taxonomy" id="388810"/>
    <lineage>
        <taxon>Eukaryota</taxon>
        <taxon>Fungi</taxon>
        <taxon>Fungi incertae sedis</taxon>
        <taxon>Chytridiomycota</taxon>
        <taxon>Chytridiomycota incertae sedis</taxon>
        <taxon>Chytridiomycetes</taxon>
        <taxon>Chytridiomycetes incertae sedis</taxon>
        <taxon>Blyttiomyces</taxon>
    </lineage>
</organism>
<proteinExistence type="predicted"/>
<dbReference type="PRINTS" id="PR00054">
    <property type="entry name" value="FUNGALZNCYS"/>
</dbReference>
<feature type="non-terminal residue" evidence="2">
    <location>
        <position position="63"/>
    </location>
</feature>
<feature type="non-terminal residue" evidence="2">
    <location>
        <position position="1"/>
    </location>
</feature>
<dbReference type="OrthoDB" id="2123952at2759"/>
<evidence type="ECO:0000313" key="3">
    <source>
        <dbReference type="Proteomes" id="UP000269721"/>
    </source>
</evidence>
<dbReference type="GO" id="GO:0003677">
    <property type="term" value="F:DNA binding"/>
    <property type="evidence" value="ECO:0007669"/>
    <property type="project" value="InterPro"/>
</dbReference>
<accession>A0A4P9W960</accession>
<dbReference type="CDD" id="cd00067">
    <property type="entry name" value="GAL4"/>
    <property type="match status" value="1"/>
</dbReference>
<dbReference type="PANTHER" id="PTHR47655">
    <property type="entry name" value="QUINIC ACID UTILIZATION ACTIVATOR"/>
    <property type="match status" value="1"/>
</dbReference>
<dbReference type="GO" id="GO:0005634">
    <property type="term" value="C:nucleus"/>
    <property type="evidence" value="ECO:0007669"/>
    <property type="project" value="InterPro"/>
</dbReference>
<gene>
    <name evidence="2" type="ORF">BDK51DRAFT_12186</name>
</gene>
<dbReference type="PANTHER" id="PTHR47655:SF2">
    <property type="entry name" value="QUINIC ACID UTILIZATION ACTIVATOR"/>
    <property type="match status" value="1"/>
</dbReference>
<dbReference type="GO" id="GO:0000981">
    <property type="term" value="F:DNA-binding transcription factor activity, RNA polymerase II-specific"/>
    <property type="evidence" value="ECO:0007669"/>
    <property type="project" value="InterPro"/>
</dbReference>
<reference evidence="3" key="1">
    <citation type="journal article" date="2018" name="Nat. Microbiol.">
        <title>Leveraging single-cell genomics to expand the fungal tree of life.</title>
        <authorList>
            <person name="Ahrendt S.R."/>
            <person name="Quandt C.A."/>
            <person name="Ciobanu D."/>
            <person name="Clum A."/>
            <person name="Salamov A."/>
            <person name="Andreopoulos B."/>
            <person name="Cheng J.F."/>
            <person name="Woyke T."/>
            <person name="Pelin A."/>
            <person name="Henrissat B."/>
            <person name="Reynolds N.K."/>
            <person name="Benny G.L."/>
            <person name="Smith M.E."/>
            <person name="James T.Y."/>
            <person name="Grigoriev I.V."/>
        </authorList>
    </citation>
    <scope>NUCLEOTIDE SEQUENCE [LARGE SCALE GENOMIC DNA]</scope>
</reference>
<evidence type="ECO:0000313" key="2">
    <source>
        <dbReference type="EMBL" id="RKO87638.1"/>
    </source>
</evidence>
<evidence type="ECO:0000259" key="1">
    <source>
        <dbReference type="PROSITE" id="PS50048"/>
    </source>
</evidence>
<sequence length="63" mass="7085">RKRVTQACDACNKKKIKCDGLKPTCSNCTRSLSTCTYSRSAKKRGPRAGYIESLENRLKEMEA</sequence>
<dbReference type="InterPro" id="IPR036864">
    <property type="entry name" value="Zn2-C6_fun-type_DNA-bd_sf"/>
</dbReference>